<dbReference type="Proteomes" id="UP001174934">
    <property type="component" value="Unassembled WGS sequence"/>
</dbReference>
<evidence type="ECO:0000313" key="2">
    <source>
        <dbReference type="Proteomes" id="UP001174934"/>
    </source>
</evidence>
<gene>
    <name evidence="1" type="ORF">B0T17DRAFT_648706</name>
</gene>
<dbReference type="AlphaFoldDB" id="A0AA39U769"/>
<sequence length="346" mass="37910">MSGSTLFASTKVVAQMWPCLSTPCGLGFGKRQSASPISQMSRLAKTPGGRIRHFAGVAGLPDRGLSKNFLYLSLSSSSITTGSLLATRAHKLIISEESNNFAQLLSEITGISRDCLCDPHHCRNNATIGERMSWASARETTLREDKAYSLATCLQNSHLISWAAVPLVGCHVSEQITTPHHGRNLFFIRLNCVFYETLDEYSCVLAVPLTQCPAPAGGGRPTFQRHSRLPIMELPITLFNEDTQKIFPESLHSQSFLDEPLQYWAAPIPPEKRRSPQLMTHMLAALGRPPPIPLDATALRSFADITTSPGDTIHWSKSVETDIGALDFRVTGTCRTGWSLSTFVGQ</sequence>
<dbReference type="EMBL" id="JAULSR010000009">
    <property type="protein sequence ID" value="KAK0612495.1"/>
    <property type="molecule type" value="Genomic_DNA"/>
</dbReference>
<reference evidence="1" key="1">
    <citation type="submission" date="2023-06" db="EMBL/GenBank/DDBJ databases">
        <title>Genome-scale phylogeny and comparative genomics of the fungal order Sordariales.</title>
        <authorList>
            <consortium name="Lawrence Berkeley National Laboratory"/>
            <person name="Hensen N."/>
            <person name="Bonometti L."/>
            <person name="Westerberg I."/>
            <person name="Brannstrom I.O."/>
            <person name="Guillou S."/>
            <person name="Cros-Aarteil S."/>
            <person name="Calhoun S."/>
            <person name="Haridas S."/>
            <person name="Kuo A."/>
            <person name="Mondo S."/>
            <person name="Pangilinan J."/>
            <person name="Riley R."/>
            <person name="LaButti K."/>
            <person name="Andreopoulos B."/>
            <person name="Lipzen A."/>
            <person name="Chen C."/>
            <person name="Yanf M."/>
            <person name="Daum C."/>
            <person name="Ng V."/>
            <person name="Clum A."/>
            <person name="Steindorff A."/>
            <person name="Ohm R."/>
            <person name="Martin F."/>
            <person name="Silar P."/>
            <person name="Natvig D."/>
            <person name="Lalanne C."/>
            <person name="Gautier V."/>
            <person name="Ament-velasquez S.L."/>
            <person name="Kruys A."/>
            <person name="Hutchinson M.I."/>
            <person name="Powell A.J."/>
            <person name="Barry K."/>
            <person name="Miller A.N."/>
            <person name="Grigoriev I.V."/>
            <person name="Debuchy R."/>
            <person name="Gladieux P."/>
            <person name="Thoren M.H."/>
            <person name="Johannesson H."/>
        </authorList>
    </citation>
    <scope>NUCLEOTIDE SEQUENCE</scope>
    <source>
        <strain evidence="1">SMH3391-2</strain>
    </source>
</reference>
<organism evidence="1 2">
    <name type="scientific">Bombardia bombarda</name>
    <dbReference type="NCBI Taxonomy" id="252184"/>
    <lineage>
        <taxon>Eukaryota</taxon>
        <taxon>Fungi</taxon>
        <taxon>Dikarya</taxon>
        <taxon>Ascomycota</taxon>
        <taxon>Pezizomycotina</taxon>
        <taxon>Sordariomycetes</taxon>
        <taxon>Sordariomycetidae</taxon>
        <taxon>Sordariales</taxon>
        <taxon>Lasiosphaeriaceae</taxon>
        <taxon>Bombardia</taxon>
    </lineage>
</organism>
<keyword evidence="2" id="KW-1185">Reference proteome</keyword>
<comment type="caution">
    <text evidence="1">The sequence shown here is derived from an EMBL/GenBank/DDBJ whole genome shotgun (WGS) entry which is preliminary data.</text>
</comment>
<evidence type="ECO:0000313" key="1">
    <source>
        <dbReference type="EMBL" id="KAK0612495.1"/>
    </source>
</evidence>
<accession>A0AA39U769</accession>
<name>A0AA39U769_9PEZI</name>
<proteinExistence type="predicted"/>
<protein>
    <submittedName>
        <fullName evidence="1">Uncharacterized protein</fullName>
    </submittedName>
</protein>